<dbReference type="NCBIfam" id="TIGR02563">
    <property type="entry name" value="cas_Csy4"/>
    <property type="match status" value="1"/>
</dbReference>
<dbReference type="Proteomes" id="UP000321272">
    <property type="component" value="Chromosome"/>
</dbReference>
<dbReference type="GO" id="GO:0004519">
    <property type="term" value="F:endonuclease activity"/>
    <property type="evidence" value="ECO:0007669"/>
    <property type="project" value="InterPro"/>
</dbReference>
<dbReference type="AlphaFoldDB" id="A0A5B8SRQ3"/>
<evidence type="ECO:0000313" key="1">
    <source>
        <dbReference type="EMBL" id="QEA38125.1"/>
    </source>
</evidence>
<evidence type="ECO:0000313" key="2">
    <source>
        <dbReference type="Proteomes" id="UP000321272"/>
    </source>
</evidence>
<keyword evidence="2" id="KW-1185">Reference proteome</keyword>
<dbReference type="EMBL" id="CP042382">
    <property type="protein sequence ID" value="QEA38125.1"/>
    <property type="molecule type" value="Genomic_DNA"/>
</dbReference>
<proteinExistence type="predicted"/>
<dbReference type="InterPro" id="IPR013396">
    <property type="entry name" value="CRISPR-assoc_prot_Csy4"/>
</dbReference>
<sequence>MNHYIDIRLRLDPEFPAPMLMGALYAKLHRALFDLDADDIGVSFPEHKSGVQARTLGEQFRLHGSRQRLEQLMESEWLIGMRDHVVSSNVQAVPEGVRHVVVKRRQFNTGGESRAKRYAKRHDISLEEARQLYAAPASRRIELPFVQLNSRSSQQRFCLFIDHGKPQREPVQGTFNHYGLSRHATVPWF</sequence>
<protein>
    <submittedName>
        <fullName evidence="1">Type I-F CRISPR-associated endoribonuclease Cas6/Csy4</fullName>
    </submittedName>
</protein>
<dbReference type="RefSeq" id="WP_147183193.1">
    <property type="nucleotide sequence ID" value="NZ_CP042382.1"/>
</dbReference>
<dbReference type="InterPro" id="IPR042564">
    <property type="entry name" value="CRISPR-Cas6/Csy4_sf"/>
</dbReference>
<dbReference type="OrthoDB" id="259831at2"/>
<organism evidence="1 2">
    <name type="scientific">Pistricoccus aurantiacus</name>
    <dbReference type="NCBI Taxonomy" id="1883414"/>
    <lineage>
        <taxon>Bacteria</taxon>
        <taxon>Pseudomonadati</taxon>
        <taxon>Pseudomonadota</taxon>
        <taxon>Gammaproteobacteria</taxon>
        <taxon>Oceanospirillales</taxon>
        <taxon>Halomonadaceae</taxon>
        <taxon>Pistricoccus</taxon>
    </lineage>
</organism>
<dbReference type="GO" id="GO:0043571">
    <property type="term" value="P:maintenance of CRISPR repeat elements"/>
    <property type="evidence" value="ECO:0007669"/>
    <property type="project" value="InterPro"/>
</dbReference>
<dbReference type="Pfam" id="PF09618">
    <property type="entry name" value="Cas_Csy4"/>
    <property type="match status" value="1"/>
</dbReference>
<name>A0A5B8SRQ3_9GAMM</name>
<accession>A0A5B8SRQ3</accession>
<gene>
    <name evidence="1" type="primary">cas6f</name>
    <name evidence="1" type="ORF">FGL86_02920</name>
</gene>
<dbReference type="Gene3D" id="3.30.70.2540">
    <property type="entry name" value="CRISPR-associated endoribonuclease Cas6/Csy4"/>
    <property type="match status" value="1"/>
</dbReference>
<dbReference type="KEGG" id="paur:FGL86_02920"/>
<reference evidence="1 2" key="1">
    <citation type="submission" date="2019-06" db="EMBL/GenBank/DDBJ databases">
        <title>Genome analyses of bacteria isolated from kimchi.</title>
        <authorList>
            <person name="Lee S."/>
            <person name="Ahn S."/>
            <person name="Roh S."/>
        </authorList>
    </citation>
    <scope>NUCLEOTIDE SEQUENCE [LARGE SCALE GENOMIC DNA]</scope>
    <source>
        <strain evidence="1 2">CBA4606</strain>
    </source>
</reference>
<dbReference type="CDD" id="cd09739">
    <property type="entry name" value="Cas6_I-F"/>
    <property type="match status" value="1"/>
</dbReference>